<dbReference type="Pfam" id="PF04255">
    <property type="entry name" value="DUF433"/>
    <property type="match status" value="1"/>
</dbReference>
<dbReference type="Proteomes" id="UP000269154">
    <property type="component" value="Unassembled WGS sequence"/>
</dbReference>
<organism evidence="1 2">
    <name type="scientific">Okeania hirsuta</name>
    <dbReference type="NCBI Taxonomy" id="1458930"/>
    <lineage>
        <taxon>Bacteria</taxon>
        <taxon>Bacillati</taxon>
        <taxon>Cyanobacteriota</taxon>
        <taxon>Cyanophyceae</taxon>
        <taxon>Oscillatoriophycideae</taxon>
        <taxon>Oscillatoriales</taxon>
        <taxon>Microcoleaceae</taxon>
        <taxon>Okeania</taxon>
    </lineage>
</organism>
<dbReference type="SUPFAM" id="SSF46689">
    <property type="entry name" value="Homeodomain-like"/>
    <property type="match status" value="1"/>
</dbReference>
<proteinExistence type="predicted"/>
<name>A0A3N6PC29_9CYAN</name>
<dbReference type="Gene3D" id="1.10.10.10">
    <property type="entry name" value="Winged helix-like DNA-binding domain superfamily/Winged helix DNA-binding domain"/>
    <property type="match status" value="1"/>
</dbReference>
<sequence length="62" mass="7135">MRNIGTLIVSISNICRGRPRITGTRIFVSSIAEELTNQLQKLKLILPKQILNLFPFFQSDYQ</sequence>
<gene>
    <name evidence="1" type="ORF">D5R40_14605</name>
</gene>
<evidence type="ECO:0000313" key="1">
    <source>
        <dbReference type="EMBL" id="RQH42267.1"/>
    </source>
</evidence>
<dbReference type="InterPro" id="IPR007367">
    <property type="entry name" value="DUF433"/>
</dbReference>
<evidence type="ECO:0000313" key="2">
    <source>
        <dbReference type="Proteomes" id="UP000269154"/>
    </source>
</evidence>
<dbReference type="EMBL" id="RCBY01000074">
    <property type="protein sequence ID" value="RQH42267.1"/>
    <property type="molecule type" value="Genomic_DNA"/>
</dbReference>
<dbReference type="InterPro" id="IPR036388">
    <property type="entry name" value="WH-like_DNA-bd_sf"/>
</dbReference>
<protein>
    <submittedName>
        <fullName evidence="1">DUF433 domain-containing protein</fullName>
    </submittedName>
</protein>
<dbReference type="AlphaFoldDB" id="A0A3N6PC29"/>
<accession>A0A3N6PC29</accession>
<keyword evidence="2" id="KW-1185">Reference proteome</keyword>
<comment type="caution">
    <text evidence="1">The sequence shown here is derived from an EMBL/GenBank/DDBJ whole genome shotgun (WGS) entry which is preliminary data.</text>
</comment>
<reference evidence="1 2" key="1">
    <citation type="journal article" date="2018" name="ACS Chem. Biol.">
        <title>Ketoreductase domain dysfunction expands chemodiversity: malyngamide biosynthesis in the cyanobacterium Okeania hirsuta.</title>
        <authorList>
            <person name="Moss N.A."/>
            <person name="Leao T."/>
            <person name="Rankin M."/>
            <person name="McCullough T.M."/>
            <person name="Qu P."/>
            <person name="Korobeynikov A."/>
            <person name="Smith J.L."/>
            <person name="Gerwick L."/>
            <person name="Gerwick W.H."/>
        </authorList>
    </citation>
    <scope>NUCLEOTIDE SEQUENCE [LARGE SCALE GENOMIC DNA]</scope>
    <source>
        <strain evidence="1 2">PAB10Feb10-1</strain>
    </source>
</reference>
<dbReference type="InterPro" id="IPR009057">
    <property type="entry name" value="Homeodomain-like_sf"/>
</dbReference>